<comment type="catalytic activity">
    <reaction evidence="1">
        <text>ATP + protein L-histidine = ADP + protein N-phospho-L-histidine.</text>
        <dbReference type="EC" id="2.7.13.3"/>
    </reaction>
</comment>
<dbReference type="SUPFAM" id="SSF55781">
    <property type="entry name" value="GAF domain-like"/>
    <property type="match status" value="1"/>
</dbReference>
<dbReference type="Proteomes" id="UP000622547">
    <property type="component" value="Unassembled WGS sequence"/>
</dbReference>
<reference evidence="11 12" key="1">
    <citation type="submission" date="2021-01" db="EMBL/GenBank/DDBJ databases">
        <title>Whole genome shotgun sequence of Planotetraspora phitsanulokensis NBRC 104273.</title>
        <authorList>
            <person name="Komaki H."/>
            <person name="Tamura T."/>
        </authorList>
    </citation>
    <scope>NUCLEOTIDE SEQUENCE [LARGE SCALE GENOMIC DNA]</scope>
    <source>
        <strain evidence="11 12">NBRC 104273</strain>
    </source>
</reference>
<keyword evidence="8" id="KW-0902">Two-component regulatory system</keyword>
<feature type="transmembrane region" description="Helical" evidence="9">
    <location>
        <begin position="208"/>
        <end position="233"/>
    </location>
</feature>
<dbReference type="GO" id="GO:0000155">
    <property type="term" value="F:phosphorelay sensor kinase activity"/>
    <property type="evidence" value="ECO:0007669"/>
    <property type="project" value="InterPro"/>
</dbReference>
<feature type="transmembrane region" description="Helical" evidence="9">
    <location>
        <begin position="245"/>
        <end position="261"/>
    </location>
</feature>
<dbReference type="InterPro" id="IPR050482">
    <property type="entry name" value="Sensor_HK_TwoCompSys"/>
</dbReference>
<feature type="transmembrane region" description="Helical" evidence="9">
    <location>
        <begin position="135"/>
        <end position="154"/>
    </location>
</feature>
<organism evidence="11 12">
    <name type="scientific">Planotetraspora phitsanulokensis</name>
    <dbReference type="NCBI Taxonomy" id="575192"/>
    <lineage>
        <taxon>Bacteria</taxon>
        <taxon>Bacillati</taxon>
        <taxon>Actinomycetota</taxon>
        <taxon>Actinomycetes</taxon>
        <taxon>Streptosporangiales</taxon>
        <taxon>Streptosporangiaceae</taxon>
        <taxon>Planotetraspora</taxon>
    </lineage>
</organism>
<sequence length="686" mass="71886">MTSSEPASSGPAEVAAQAVTSRRASLRARISAARPAIAVALGVAALVEVTLWAVLAGVNGQSLDGLIEENEVTGAVVALSFALVGMVVIRATPGHALGWVFVAEGQIEGLCNLGAQYAQRTPPLPLAGGGAFLGAYAWLPGVMLGIGVITLLFPDGRPVLPRWRPLVRVACAFAAIGTLAVFLWAEPMRATSPRWRNPLALPAEAEPALAAVALVAVVGAAACGLVGVLGLVIRMRRAEGPERRRIGWFFVSFLPGMLAQVPEVSPAVTAAAWGLFPVGMGVAMVRHGLFGADRLLSRTLVYVALTGLVAGVFGLFVGLASNVLGGQGTGAVAAAVVIALGLSPARTLVQRGVDRLIYGRSRDPYVVLTDLGRQLSAAIALEDVLPIIARTVAAGLRLPYAAVTLRGEDAPAAEYGERPERHIDLPLRHGGHEVGRLTIGLREGQRRLDPADERLLHDFARHAGAAAEGVRLTFDLRRSRDRVLVARDEERHRIRRDLHDGLGPTLAGVALGLGAARRSVGDPGPADLLGRLESEVLGGLEDVRRIVADLHPAGLEDAGLVTALRRHADSLARRTGGTLKIDVMTAGDLPPLARVVEVAAYRIVLEALTNVARHARARTCVVDLGADADHLRLAVRDDGVGVEPYVPAGIGLRSMAERAAELGGTCQVRRRPGGGTLVEATLRLEG</sequence>
<comment type="caution">
    <text evidence="11">The sequence shown here is derived from an EMBL/GenBank/DDBJ whole genome shotgun (WGS) entry which is preliminary data.</text>
</comment>
<keyword evidence="5" id="KW-0547">Nucleotide-binding</keyword>
<proteinExistence type="predicted"/>
<evidence type="ECO:0000256" key="1">
    <source>
        <dbReference type="ARBA" id="ARBA00000085"/>
    </source>
</evidence>
<evidence type="ECO:0000256" key="7">
    <source>
        <dbReference type="ARBA" id="ARBA00022840"/>
    </source>
</evidence>
<evidence type="ECO:0000256" key="5">
    <source>
        <dbReference type="ARBA" id="ARBA00022741"/>
    </source>
</evidence>
<keyword evidence="7" id="KW-0067">ATP-binding</keyword>
<dbReference type="GO" id="GO:0016020">
    <property type="term" value="C:membrane"/>
    <property type="evidence" value="ECO:0007669"/>
    <property type="project" value="InterPro"/>
</dbReference>
<evidence type="ECO:0000256" key="9">
    <source>
        <dbReference type="SAM" id="Phobius"/>
    </source>
</evidence>
<dbReference type="InterPro" id="IPR011712">
    <property type="entry name" value="Sig_transdc_His_kin_sub3_dim/P"/>
</dbReference>
<dbReference type="PANTHER" id="PTHR24421">
    <property type="entry name" value="NITRATE/NITRITE SENSOR PROTEIN NARX-RELATED"/>
    <property type="match status" value="1"/>
</dbReference>
<evidence type="ECO:0000256" key="6">
    <source>
        <dbReference type="ARBA" id="ARBA00022777"/>
    </source>
</evidence>
<feature type="transmembrane region" description="Helical" evidence="9">
    <location>
        <begin position="166"/>
        <end position="185"/>
    </location>
</feature>
<dbReference type="InterPro" id="IPR036890">
    <property type="entry name" value="HATPase_C_sf"/>
</dbReference>
<dbReference type="Gene3D" id="1.20.5.1930">
    <property type="match status" value="1"/>
</dbReference>
<feature type="domain" description="Histidine kinase/HSP90-like ATPase" evidence="10">
    <location>
        <begin position="595"/>
        <end position="686"/>
    </location>
</feature>
<dbReference type="CDD" id="cd16917">
    <property type="entry name" value="HATPase_UhpB-NarQ-NarX-like"/>
    <property type="match status" value="1"/>
</dbReference>
<feature type="transmembrane region" description="Helical" evidence="9">
    <location>
        <begin position="32"/>
        <end position="52"/>
    </location>
</feature>
<dbReference type="SUPFAM" id="SSF55874">
    <property type="entry name" value="ATPase domain of HSP90 chaperone/DNA topoisomerase II/histidine kinase"/>
    <property type="match status" value="1"/>
</dbReference>
<dbReference type="EMBL" id="BOOP01000022">
    <property type="protein sequence ID" value="GII40007.1"/>
    <property type="molecule type" value="Genomic_DNA"/>
</dbReference>
<keyword evidence="12" id="KW-1185">Reference proteome</keyword>
<evidence type="ECO:0000259" key="10">
    <source>
        <dbReference type="SMART" id="SM00387"/>
    </source>
</evidence>
<protein>
    <recommendedName>
        <fullName evidence="2">histidine kinase</fullName>
        <ecNumber evidence="2">2.7.13.3</ecNumber>
    </recommendedName>
</protein>
<gene>
    <name evidence="11" type="ORF">Pph01_50100</name>
</gene>
<evidence type="ECO:0000256" key="2">
    <source>
        <dbReference type="ARBA" id="ARBA00012438"/>
    </source>
</evidence>
<keyword evidence="6" id="KW-0418">Kinase</keyword>
<dbReference type="Gene3D" id="3.30.565.10">
    <property type="entry name" value="Histidine kinase-like ATPase, C-terminal domain"/>
    <property type="match status" value="1"/>
</dbReference>
<accession>A0A8J3U8B9</accession>
<evidence type="ECO:0000256" key="4">
    <source>
        <dbReference type="ARBA" id="ARBA00022679"/>
    </source>
</evidence>
<evidence type="ECO:0000313" key="11">
    <source>
        <dbReference type="EMBL" id="GII40007.1"/>
    </source>
</evidence>
<keyword evidence="3" id="KW-0597">Phosphoprotein</keyword>
<evidence type="ECO:0000256" key="8">
    <source>
        <dbReference type="ARBA" id="ARBA00023012"/>
    </source>
</evidence>
<evidence type="ECO:0000313" key="12">
    <source>
        <dbReference type="Proteomes" id="UP000622547"/>
    </source>
</evidence>
<dbReference type="GO" id="GO:0005524">
    <property type="term" value="F:ATP binding"/>
    <property type="evidence" value="ECO:0007669"/>
    <property type="project" value="UniProtKB-KW"/>
</dbReference>
<feature type="transmembrane region" description="Helical" evidence="9">
    <location>
        <begin position="72"/>
        <end position="89"/>
    </location>
</feature>
<dbReference type="SMART" id="SM00387">
    <property type="entry name" value="HATPase_c"/>
    <property type="match status" value="1"/>
</dbReference>
<dbReference type="RefSeq" id="WP_204075549.1">
    <property type="nucleotide sequence ID" value="NZ_BAABHI010000003.1"/>
</dbReference>
<dbReference type="EC" id="2.7.13.3" evidence="2"/>
<dbReference type="PANTHER" id="PTHR24421:SF10">
    <property type="entry name" value="NITRATE_NITRITE SENSOR PROTEIN NARQ"/>
    <property type="match status" value="1"/>
</dbReference>
<dbReference type="Pfam" id="PF02518">
    <property type="entry name" value="HATPase_c"/>
    <property type="match status" value="1"/>
</dbReference>
<dbReference type="Pfam" id="PF07730">
    <property type="entry name" value="HisKA_3"/>
    <property type="match status" value="1"/>
</dbReference>
<keyword evidence="9" id="KW-0812">Transmembrane</keyword>
<dbReference type="GO" id="GO:0046983">
    <property type="term" value="F:protein dimerization activity"/>
    <property type="evidence" value="ECO:0007669"/>
    <property type="project" value="InterPro"/>
</dbReference>
<evidence type="ECO:0000256" key="3">
    <source>
        <dbReference type="ARBA" id="ARBA00022553"/>
    </source>
</evidence>
<feature type="transmembrane region" description="Helical" evidence="9">
    <location>
        <begin position="330"/>
        <end position="349"/>
    </location>
</feature>
<keyword evidence="9" id="KW-1133">Transmembrane helix</keyword>
<feature type="transmembrane region" description="Helical" evidence="9">
    <location>
        <begin position="301"/>
        <end position="324"/>
    </location>
</feature>
<dbReference type="AlphaFoldDB" id="A0A8J3U8B9"/>
<dbReference type="InterPro" id="IPR003594">
    <property type="entry name" value="HATPase_dom"/>
</dbReference>
<feature type="transmembrane region" description="Helical" evidence="9">
    <location>
        <begin position="267"/>
        <end position="289"/>
    </location>
</feature>
<keyword evidence="4" id="KW-0808">Transferase</keyword>
<name>A0A8J3U8B9_9ACTN</name>
<keyword evidence="9" id="KW-0472">Membrane</keyword>